<protein>
    <recommendedName>
        <fullName evidence="2">DUF3199 family protein</fullName>
    </recommendedName>
</protein>
<dbReference type="AlphaFoldDB" id="A0A0F7EFL5"/>
<name>A0A0F7EFL5_BRELA</name>
<dbReference type="InterPro" id="IPR036558">
    <property type="entry name" value="YqbG-like_sf"/>
</dbReference>
<dbReference type="RefSeq" id="WP_031411261.1">
    <property type="nucleotide sequence ID" value="NZ_CP011074.1"/>
</dbReference>
<evidence type="ECO:0000313" key="1">
    <source>
        <dbReference type="EMBL" id="AKF92647.1"/>
    </source>
</evidence>
<evidence type="ECO:0008006" key="2">
    <source>
        <dbReference type="Google" id="ProtNLM"/>
    </source>
</evidence>
<sequence length="126" mass="14171">MLTPKKVKEQSNTRAVQDMKPDRLSYLIDEAKVRIELFTARPFVSDDNRLEVAHFRLVEAMALTDNEEVLGAEARGITSESDQGYSWSIERANVTTGSSLVDSMLRQWMTLVSVQGNKGNIKVLIL</sequence>
<dbReference type="SUPFAM" id="SSF116915">
    <property type="entry name" value="Hypothetical protein YqbG"/>
    <property type="match status" value="1"/>
</dbReference>
<dbReference type="Gene3D" id="1.10.3230.10">
    <property type="entry name" value="YqbG-like"/>
    <property type="match status" value="1"/>
</dbReference>
<organism evidence="1">
    <name type="scientific">Brevibacillus laterosporus</name>
    <name type="common">Bacillus laterosporus</name>
    <dbReference type="NCBI Taxonomy" id="1465"/>
    <lineage>
        <taxon>Bacteria</taxon>
        <taxon>Bacillati</taxon>
        <taxon>Bacillota</taxon>
        <taxon>Bacilli</taxon>
        <taxon>Bacillales</taxon>
        <taxon>Paenibacillaceae</taxon>
        <taxon>Brevibacillus</taxon>
    </lineage>
</organism>
<proteinExistence type="predicted"/>
<dbReference type="EMBL" id="CP011074">
    <property type="protein sequence ID" value="AKF92647.1"/>
    <property type="molecule type" value="Genomic_DNA"/>
</dbReference>
<accession>A0A0F7EFL5</accession>
<gene>
    <name evidence="1" type="ORF">EX87_02345</name>
</gene>
<reference evidence="1" key="1">
    <citation type="submission" date="2015-03" db="EMBL/GenBank/DDBJ databases">
        <title>MIGS Cultured Bacterial/Archaeal sample from Brevibacillus laterosporus.</title>
        <authorList>
            <person name="Zeng D."/>
            <person name="Zhu L."/>
            <person name="Dong G."/>
            <person name="Ye W."/>
            <person name="Ren D."/>
            <person name="Wu L."/>
            <person name="Xu J."/>
            <person name="Li G."/>
            <person name="Guo L."/>
        </authorList>
    </citation>
    <scope>NUCLEOTIDE SEQUENCE</scope>
    <source>
        <strain evidence="1">B9</strain>
    </source>
</reference>